<reference evidence="8 9" key="1">
    <citation type="submission" date="2015-01" db="EMBL/GenBank/DDBJ databases">
        <title>Genome Assembly of Bacillus badius MTCC 1458.</title>
        <authorList>
            <person name="Verma A."/>
            <person name="Khatri I."/>
            <person name="Mual P."/>
            <person name="Subramanian S."/>
            <person name="Krishnamurthi S."/>
        </authorList>
    </citation>
    <scope>NUCLEOTIDE SEQUENCE [LARGE SCALE GENOMIC DNA]</scope>
    <source>
        <strain evidence="8 9">MTCC 1458</strain>
    </source>
</reference>
<dbReference type="InterPro" id="IPR052536">
    <property type="entry name" value="ABC-4_Integral_Memb_Prot"/>
</dbReference>
<feature type="domain" description="ABC3 transporter permease C-terminal" evidence="7">
    <location>
        <begin position="63"/>
        <end position="175"/>
    </location>
</feature>
<keyword evidence="6" id="KW-0813">Transport</keyword>
<feature type="transmembrane region" description="Helical" evidence="6">
    <location>
        <begin position="17"/>
        <end position="34"/>
    </location>
</feature>
<feature type="transmembrane region" description="Helical" evidence="6">
    <location>
        <begin position="546"/>
        <end position="569"/>
    </location>
</feature>
<evidence type="ECO:0000313" key="8">
    <source>
        <dbReference type="EMBL" id="KIL79207.1"/>
    </source>
</evidence>
<keyword evidence="5 6" id="KW-0472">Membrane</keyword>
<feature type="transmembrane region" description="Helical" evidence="6">
    <location>
        <begin position="289"/>
        <end position="310"/>
    </location>
</feature>
<evidence type="ECO:0000313" key="9">
    <source>
        <dbReference type="Proteomes" id="UP000031982"/>
    </source>
</evidence>
<feature type="transmembrane region" description="Helical" evidence="6">
    <location>
        <begin position="104"/>
        <end position="130"/>
    </location>
</feature>
<feature type="transmembrane region" description="Helical" evidence="6">
    <location>
        <begin position="162"/>
        <end position="183"/>
    </location>
</feature>
<proteinExistence type="inferred from homology"/>
<dbReference type="Pfam" id="PF02687">
    <property type="entry name" value="FtsX"/>
    <property type="match status" value="1"/>
</dbReference>
<evidence type="ECO:0000256" key="1">
    <source>
        <dbReference type="ARBA" id="ARBA00004651"/>
    </source>
</evidence>
<dbReference type="InterPro" id="IPR003838">
    <property type="entry name" value="ABC3_permease_C"/>
</dbReference>
<feature type="transmembrane region" description="Helical" evidence="6">
    <location>
        <begin position="603"/>
        <end position="625"/>
    </location>
</feature>
<keyword evidence="9" id="KW-1185">Reference proteome</keyword>
<dbReference type="PANTHER" id="PTHR46795">
    <property type="entry name" value="ABC TRANSPORTER PERMEASE-RELATED-RELATED"/>
    <property type="match status" value="1"/>
</dbReference>
<keyword evidence="4 6" id="KW-1133">Transmembrane helix</keyword>
<dbReference type="InterPro" id="IPR027022">
    <property type="entry name" value="ABC_permease_BceB-typ"/>
</dbReference>
<evidence type="ECO:0000259" key="7">
    <source>
        <dbReference type="Pfam" id="PF02687"/>
    </source>
</evidence>
<comment type="subcellular location">
    <subcellularLocation>
        <location evidence="1 6">Cell membrane</location>
        <topology evidence="1 6">Multi-pass membrane protein</topology>
    </subcellularLocation>
</comment>
<name>A0ABR5AWV6_BACBA</name>
<protein>
    <submittedName>
        <fullName evidence="8">ABC transporter, permease</fullName>
    </submittedName>
</protein>
<accession>A0ABR5AWV6</accession>
<gene>
    <name evidence="8" type="ORF">SD77_3073</name>
</gene>
<feature type="transmembrane region" description="Helical" evidence="6">
    <location>
        <begin position="637"/>
        <end position="658"/>
    </location>
</feature>
<dbReference type="EMBL" id="JXLP01000003">
    <property type="protein sequence ID" value="KIL79207.1"/>
    <property type="molecule type" value="Genomic_DNA"/>
</dbReference>
<evidence type="ECO:0000256" key="3">
    <source>
        <dbReference type="ARBA" id="ARBA00022692"/>
    </source>
</evidence>
<dbReference type="Proteomes" id="UP000031982">
    <property type="component" value="Unassembled WGS sequence"/>
</dbReference>
<dbReference type="RefSeq" id="WP_041094902.1">
    <property type="nucleotide sequence ID" value="NZ_JARTHD010000001.1"/>
</dbReference>
<evidence type="ECO:0000256" key="6">
    <source>
        <dbReference type="PIRNR" id="PIRNR018968"/>
    </source>
</evidence>
<sequence>MFFKLSLRNVKRSFKDYFIYFLTLTFAVCIFYSFNSVADQEAMQDLSASQSDMIKTLKQLLSFVSIFVSVILGFLIIFANNFLIKRRKKELGLYMTLGMGKYKISRLLVTETLVVGILSLAAGLAAGVFISQGLSLLTASMFDVDFTGYAFVFSNDAMLKTVLYFGIIYLLVMVFNSIVISRYKLIDLLTAARKNEQLKVRKTAVSVMLFILSLLILGIAYGVMLKYGLMESTALVWTCVGLGSFGTLLFFMSLSGFALNIIQQSKNIYFKDINIFVLRQINSKVNTTFLSMTIICLMLFFTIGVLSSGFSLKDAMNRDLEAATPFDASVGLFIEENSSIKDIRQAEQKLGLDLDSYGETHRFTRYQTDQSLKPLLLPYKDKSSEPLVDHFDQTYVTAIARSDYEAIAAMQGKKPVKTKDNEVLLLSSAGSTFKDTFKRFTRETKTIKLNGQTYSIAGNVIDFASSTDFKGLEFLTAVVPDQAAVSMKPLHSITNIQYDGGERAKNDYLYKLLSASMRGQLQKEQGFTLSGATKTMVHETYTGASAITVFIGIYLGIIFLISSAAVLALQQLSEASDNAERYTVLKKIGVTKKGINKAIFRQIFIYFMMPLSLAILHSIFGVQVVNKEIMVAGGGNVLLSSLLTGLIIITVYGGYFLATYSGYKRIVK</sequence>
<comment type="caution">
    <text evidence="8">The sequence shown here is derived from an EMBL/GenBank/DDBJ whole genome shotgun (WGS) entry which is preliminary data.</text>
</comment>
<dbReference type="PANTHER" id="PTHR46795:SF3">
    <property type="entry name" value="ABC TRANSPORTER PERMEASE"/>
    <property type="match status" value="1"/>
</dbReference>
<evidence type="ECO:0000256" key="4">
    <source>
        <dbReference type="ARBA" id="ARBA00022989"/>
    </source>
</evidence>
<keyword evidence="2 6" id="KW-1003">Cell membrane</keyword>
<keyword evidence="3 6" id="KW-0812">Transmembrane</keyword>
<evidence type="ECO:0000256" key="5">
    <source>
        <dbReference type="ARBA" id="ARBA00023136"/>
    </source>
</evidence>
<dbReference type="PIRSF" id="PIRSF018968">
    <property type="entry name" value="ABC_permease_BceB"/>
    <property type="match status" value="1"/>
</dbReference>
<organism evidence="8 9">
    <name type="scientific">Bacillus badius</name>
    <dbReference type="NCBI Taxonomy" id="1455"/>
    <lineage>
        <taxon>Bacteria</taxon>
        <taxon>Bacillati</taxon>
        <taxon>Bacillota</taxon>
        <taxon>Bacilli</taxon>
        <taxon>Bacillales</taxon>
        <taxon>Bacillaceae</taxon>
        <taxon>Pseudobacillus</taxon>
    </lineage>
</organism>
<comment type="similarity">
    <text evidence="6">Belongs to the ABC-4 integral membrane protein family.</text>
</comment>
<feature type="transmembrane region" description="Helical" evidence="6">
    <location>
        <begin position="60"/>
        <end position="83"/>
    </location>
</feature>
<feature type="transmembrane region" description="Helical" evidence="6">
    <location>
        <begin position="204"/>
        <end position="223"/>
    </location>
</feature>
<evidence type="ECO:0000256" key="2">
    <source>
        <dbReference type="ARBA" id="ARBA00022475"/>
    </source>
</evidence>
<feature type="transmembrane region" description="Helical" evidence="6">
    <location>
        <begin position="235"/>
        <end position="262"/>
    </location>
</feature>